<dbReference type="KEGG" id="pna:Pnap_0233"/>
<dbReference type="PANTHER" id="PTHR46268:SF6">
    <property type="entry name" value="UNIVERSAL STRESS PROTEIN UP12"/>
    <property type="match status" value="1"/>
</dbReference>
<dbReference type="STRING" id="365044.Pnap_0233"/>
<dbReference type="OrthoDB" id="8564780at2"/>
<feature type="domain" description="UspA" evidence="2">
    <location>
        <begin position="1"/>
        <end position="142"/>
    </location>
</feature>
<dbReference type="SUPFAM" id="SSF52402">
    <property type="entry name" value="Adenine nucleotide alpha hydrolases-like"/>
    <property type="match status" value="1"/>
</dbReference>
<dbReference type="PANTHER" id="PTHR46268">
    <property type="entry name" value="STRESS RESPONSE PROTEIN NHAX"/>
    <property type="match status" value="1"/>
</dbReference>
<gene>
    <name evidence="3" type="ordered locus">Pnap_0233</name>
</gene>
<dbReference type="HOGENOM" id="CLU_049301_16_6_4"/>
<reference evidence="4" key="1">
    <citation type="journal article" date="2009" name="Environ. Microbiol.">
        <title>The genome of Polaromonas naphthalenivorans strain CJ2, isolated from coal tar-contaminated sediment, reveals physiological and metabolic versatility and evolution through extensive horizontal gene transfer.</title>
        <authorList>
            <person name="Yagi J.M."/>
            <person name="Sims D."/>
            <person name="Brettin T."/>
            <person name="Bruce D."/>
            <person name="Madsen E.L."/>
        </authorList>
    </citation>
    <scope>NUCLEOTIDE SEQUENCE [LARGE SCALE GENOMIC DNA]</scope>
    <source>
        <strain evidence="4">CJ2</strain>
    </source>
</reference>
<comment type="similarity">
    <text evidence="1">Belongs to the universal stress protein A family.</text>
</comment>
<sequence>MYQRILLAYDGSAPGQQALLDCHEIAQWSRSELTLIAVMQLPLSTLGLDGGVYDETLQQEEKDRYQSILNTGLRQLTDAGVSAHGEVVIGDAVSEITRCARRIGADLIVVGHKHLDGWAARWWRGSVSKALIEQSPCSVLVVITH</sequence>
<dbReference type="PRINTS" id="PR01438">
    <property type="entry name" value="UNVRSLSTRESS"/>
</dbReference>
<dbReference type="InterPro" id="IPR006015">
    <property type="entry name" value="Universal_stress_UspA"/>
</dbReference>
<protein>
    <submittedName>
        <fullName evidence="3">UspA domain protein</fullName>
    </submittedName>
</protein>
<dbReference type="InterPro" id="IPR014729">
    <property type="entry name" value="Rossmann-like_a/b/a_fold"/>
</dbReference>
<accession>A1VIT0</accession>
<dbReference type="Gene3D" id="3.40.50.620">
    <property type="entry name" value="HUPs"/>
    <property type="match status" value="1"/>
</dbReference>
<dbReference type="InterPro" id="IPR006016">
    <property type="entry name" value="UspA"/>
</dbReference>
<name>A1VIT0_POLNA</name>
<evidence type="ECO:0000256" key="1">
    <source>
        <dbReference type="ARBA" id="ARBA00008791"/>
    </source>
</evidence>
<proteinExistence type="inferred from homology"/>
<dbReference type="EMBL" id="CP000529">
    <property type="protein sequence ID" value="ABM35558.1"/>
    <property type="molecule type" value="Genomic_DNA"/>
</dbReference>
<evidence type="ECO:0000313" key="3">
    <source>
        <dbReference type="EMBL" id="ABM35558.1"/>
    </source>
</evidence>
<keyword evidence="4" id="KW-1185">Reference proteome</keyword>
<dbReference type="Pfam" id="PF00582">
    <property type="entry name" value="Usp"/>
    <property type="match status" value="1"/>
</dbReference>
<evidence type="ECO:0000259" key="2">
    <source>
        <dbReference type="Pfam" id="PF00582"/>
    </source>
</evidence>
<dbReference type="CDD" id="cd00293">
    <property type="entry name" value="USP-like"/>
    <property type="match status" value="1"/>
</dbReference>
<dbReference type="RefSeq" id="WP_011799666.1">
    <property type="nucleotide sequence ID" value="NC_008781.1"/>
</dbReference>
<organism evidence="3 4">
    <name type="scientific">Polaromonas naphthalenivorans (strain CJ2)</name>
    <dbReference type="NCBI Taxonomy" id="365044"/>
    <lineage>
        <taxon>Bacteria</taxon>
        <taxon>Pseudomonadati</taxon>
        <taxon>Pseudomonadota</taxon>
        <taxon>Betaproteobacteria</taxon>
        <taxon>Burkholderiales</taxon>
        <taxon>Comamonadaceae</taxon>
        <taxon>Polaromonas</taxon>
    </lineage>
</organism>
<dbReference type="AlphaFoldDB" id="A1VIT0"/>
<evidence type="ECO:0000313" key="4">
    <source>
        <dbReference type="Proteomes" id="UP000000644"/>
    </source>
</evidence>
<dbReference type="Proteomes" id="UP000000644">
    <property type="component" value="Chromosome"/>
</dbReference>
<dbReference type="eggNOG" id="COG0589">
    <property type="taxonomic scope" value="Bacteria"/>
</dbReference>